<evidence type="ECO:0000313" key="2">
    <source>
        <dbReference type="EMBL" id="MFD2416318.1"/>
    </source>
</evidence>
<organism evidence="2 3">
    <name type="scientific">Amycolatopsis pigmentata</name>
    <dbReference type="NCBI Taxonomy" id="450801"/>
    <lineage>
        <taxon>Bacteria</taxon>
        <taxon>Bacillati</taxon>
        <taxon>Actinomycetota</taxon>
        <taxon>Actinomycetes</taxon>
        <taxon>Pseudonocardiales</taxon>
        <taxon>Pseudonocardiaceae</taxon>
        <taxon>Amycolatopsis</taxon>
    </lineage>
</organism>
<feature type="region of interest" description="Disordered" evidence="1">
    <location>
        <begin position="37"/>
        <end position="86"/>
    </location>
</feature>
<keyword evidence="3" id="KW-1185">Reference proteome</keyword>
<gene>
    <name evidence="2" type="ORF">ACFSXZ_08245</name>
</gene>
<sequence>MPVTSRSWRHRSDQGVHGGIEVFGDFALLPAGEDDASVDDGSPYIAGARGENRRGRTRSGPGGVPRHGVQSDQVGPHPNPNRADIGISHARDWSGRALPAGTYPAVFTLSGGLFFT</sequence>
<dbReference type="RefSeq" id="WP_378263001.1">
    <property type="nucleotide sequence ID" value="NZ_JBHUKR010000006.1"/>
</dbReference>
<name>A0ABW5FMR4_9PSEU</name>
<evidence type="ECO:0000256" key="1">
    <source>
        <dbReference type="SAM" id="MobiDB-lite"/>
    </source>
</evidence>
<protein>
    <submittedName>
        <fullName evidence="2">Uncharacterized protein</fullName>
    </submittedName>
</protein>
<dbReference type="EMBL" id="JBHUKR010000006">
    <property type="protein sequence ID" value="MFD2416318.1"/>
    <property type="molecule type" value="Genomic_DNA"/>
</dbReference>
<comment type="caution">
    <text evidence="2">The sequence shown here is derived from an EMBL/GenBank/DDBJ whole genome shotgun (WGS) entry which is preliminary data.</text>
</comment>
<proteinExistence type="predicted"/>
<dbReference type="Proteomes" id="UP001597417">
    <property type="component" value="Unassembled WGS sequence"/>
</dbReference>
<accession>A0ABW5FMR4</accession>
<evidence type="ECO:0000313" key="3">
    <source>
        <dbReference type="Proteomes" id="UP001597417"/>
    </source>
</evidence>
<reference evidence="3" key="1">
    <citation type="journal article" date="2019" name="Int. J. Syst. Evol. Microbiol.">
        <title>The Global Catalogue of Microorganisms (GCM) 10K type strain sequencing project: providing services to taxonomists for standard genome sequencing and annotation.</title>
        <authorList>
            <consortium name="The Broad Institute Genomics Platform"/>
            <consortium name="The Broad Institute Genome Sequencing Center for Infectious Disease"/>
            <person name="Wu L."/>
            <person name="Ma J."/>
        </authorList>
    </citation>
    <scope>NUCLEOTIDE SEQUENCE [LARGE SCALE GENOMIC DNA]</scope>
    <source>
        <strain evidence="3">CGMCC 4.7645</strain>
    </source>
</reference>